<dbReference type="Proteomes" id="UP000076268">
    <property type="component" value="Unassembled WGS sequence"/>
</dbReference>
<keyword evidence="3" id="KW-0378">Hydrolase</keyword>
<dbReference type="OrthoDB" id="256394at2"/>
<dbReference type="EMBL" id="LSGP01000025">
    <property type="protein sequence ID" value="KYZ75153.1"/>
    <property type="molecule type" value="Genomic_DNA"/>
</dbReference>
<feature type="domain" description="AB hydrolase-1" evidence="2">
    <location>
        <begin position="81"/>
        <end position="305"/>
    </location>
</feature>
<protein>
    <submittedName>
        <fullName evidence="3">Alpha/beta hydrolase</fullName>
    </submittedName>
</protein>
<gene>
    <name evidence="3" type="ORF">AXX12_13335</name>
</gene>
<feature type="chain" id="PRO_5007594781" evidence="1">
    <location>
        <begin position="23"/>
        <end position="355"/>
    </location>
</feature>
<dbReference type="Gene3D" id="3.40.50.1820">
    <property type="entry name" value="alpha/beta hydrolase"/>
    <property type="match status" value="1"/>
</dbReference>
<evidence type="ECO:0000313" key="4">
    <source>
        <dbReference type="Proteomes" id="UP000076268"/>
    </source>
</evidence>
<dbReference type="AlphaFoldDB" id="A0A154BME4"/>
<dbReference type="CDD" id="cd12810">
    <property type="entry name" value="Esterase_713_like-3"/>
    <property type="match status" value="1"/>
</dbReference>
<evidence type="ECO:0000256" key="1">
    <source>
        <dbReference type="SAM" id="SignalP"/>
    </source>
</evidence>
<dbReference type="Pfam" id="PF12697">
    <property type="entry name" value="Abhydrolase_6"/>
    <property type="match status" value="1"/>
</dbReference>
<feature type="signal peptide" evidence="1">
    <location>
        <begin position="1"/>
        <end position="22"/>
    </location>
</feature>
<organism evidence="3 4">
    <name type="scientific">Anaerosporomusa subterranea</name>
    <dbReference type="NCBI Taxonomy" id="1794912"/>
    <lineage>
        <taxon>Bacteria</taxon>
        <taxon>Bacillati</taxon>
        <taxon>Bacillota</taxon>
        <taxon>Negativicutes</taxon>
        <taxon>Acetonemataceae</taxon>
        <taxon>Anaerosporomusa</taxon>
    </lineage>
</organism>
<dbReference type="RefSeq" id="WP_066244663.1">
    <property type="nucleotide sequence ID" value="NZ_LSGP01000025.1"/>
</dbReference>
<dbReference type="SUPFAM" id="SSF53474">
    <property type="entry name" value="alpha/beta-Hydrolases"/>
    <property type="match status" value="1"/>
</dbReference>
<evidence type="ECO:0000313" key="3">
    <source>
        <dbReference type="EMBL" id="KYZ75153.1"/>
    </source>
</evidence>
<dbReference type="InterPro" id="IPR000073">
    <property type="entry name" value="AB_hydrolase_1"/>
</dbReference>
<accession>A0A154BME4</accession>
<keyword evidence="4" id="KW-1185">Reference proteome</keyword>
<dbReference type="PANTHER" id="PTHR43194">
    <property type="entry name" value="HYDROLASE ALPHA/BETA FOLD FAMILY"/>
    <property type="match status" value="1"/>
</dbReference>
<dbReference type="GO" id="GO:0016787">
    <property type="term" value="F:hydrolase activity"/>
    <property type="evidence" value="ECO:0007669"/>
    <property type="project" value="UniProtKB-KW"/>
</dbReference>
<keyword evidence="1" id="KW-0732">Signal</keyword>
<sequence length="355" mass="39077">MVKKSMLAALLAMSMTVGSASAMSKPVTIKDQGSFLAGGTVVSAPGEYDGTKPANLDGETLHGDHAYVFYQKPVKAHKYGLVFLHGAGQSAKTWETTPDGRDGFQNIFLERGYSTYLVDQPRRGKAGRSTVPEKISATPDDQLWYNTFRIGQWPDYYENAQVPRDKESLDQFFRQMTPNTGAFNNEVIADAMAAVFEKSGDGVLVTHSQGGGPGWYTAIRTDKVRGIVAMEPGAFPFPEGEVPEVEATSSPFPAKGEAIPMKDFLKLTKIPIVVYYGDNIPSEPTDNWGQDNWRVRLNLARKWAAVINRYGGDATIVHLPEIGVYGNTHFLFADLNNVQIANLMEKWMKDKGLAK</sequence>
<proteinExistence type="predicted"/>
<comment type="caution">
    <text evidence="3">The sequence shown here is derived from an EMBL/GenBank/DDBJ whole genome shotgun (WGS) entry which is preliminary data.</text>
</comment>
<dbReference type="STRING" id="1794912.AXX12_13335"/>
<evidence type="ECO:0000259" key="2">
    <source>
        <dbReference type="Pfam" id="PF12697"/>
    </source>
</evidence>
<dbReference type="InterPro" id="IPR050228">
    <property type="entry name" value="Carboxylesterase_BioH"/>
</dbReference>
<dbReference type="InterPro" id="IPR029058">
    <property type="entry name" value="AB_hydrolase_fold"/>
</dbReference>
<dbReference type="PANTHER" id="PTHR43194:SF4">
    <property type="entry name" value="AB HYDROLASE-1 DOMAIN-CONTAINING PROTEIN"/>
    <property type="match status" value="1"/>
</dbReference>
<name>A0A154BME4_ANASB</name>
<reference evidence="3 4" key="1">
    <citation type="submission" date="2016-02" db="EMBL/GenBank/DDBJ databases">
        <title>Anaerosporomusa subterraneum gen. nov., sp. nov., a spore-forming obligate anaerobe isolated from saprolite.</title>
        <authorList>
            <person name="Choi J.K."/>
            <person name="Shah M."/>
            <person name="Yee N."/>
        </authorList>
    </citation>
    <scope>NUCLEOTIDE SEQUENCE [LARGE SCALE GENOMIC DNA]</scope>
    <source>
        <strain evidence="3 4">RU4</strain>
    </source>
</reference>